<feature type="domain" description="HTH araC/xylS-type" evidence="3">
    <location>
        <begin position="223"/>
        <end position="320"/>
    </location>
</feature>
<dbReference type="EMBL" id="BAAAZI010000011">
    <property type="protein sequence ID" value="GAA4144435.1"/>
    <property type="molecule type" value="Genomic_DNA"/>
</dbReference>
<reference evidence="5" key="1">
    <citation type="journal article" date="2019" name="Int. J. Syst. Evol. Microbiol.">
        <title>The Global Catalogue of Microorganisms (GCM) 10K type strain sequencing project: providing services to taxonomists for standard genome sequencing and annotation.</title>
        <authorList>
            <consortium name="The Broad Institute Genomics Platform"/>
            <consortium name="The Broad Institute Genome Sequencing Center for Infectious Disease"/>
            <person name="Wu L."/>
            <person name="Ma J."/>
        </authorList>
    </citation>
    <scope>NUCLEOTIDE SEQUENCE [LARGE SCALE GENOMIC DNA]</scope>
    <source>
        <strain evidence="5">JCM 16704</strain>
    </source>
</reference>
<comment type="caution">
    <text evidence="4">The sequence shown here is derived from an EMBL/GenBank/DDBJ whole genome shotgun (WGS) entry which is preliminary data.</text>
</comment>
<keyword evidence="5" id="KW-1185">Reference proteome</keyword>
<protein>
    <recommendedName>
        <fullName evidence="3">HTH araC/xylS-type domain-containing protein</fullName>
    </recommendedName>
</protein>
<keyword evidence="2" id="KW-0804">Transcription</keyword>
<name>A0ABP7YZR5_9SPHI</name>
<dbReference type="InterPro" id="IPR053142">
    <property type="entry name" value="PchR_regulatory_protein"/>
</dbReference>
<dbReference type="Pfam" id="PF12833">
    <property type="entry name" value="HTH_18"/>
    <property type="match status" value="1"/>
</dbReference>
<keyword evidence="1" id="KW-0805">Transcription regulation</keyword>
<organism evidence="4 5">
    <name type="scientific">Sphingobacterium kyonggiense</name>
    <dbReference type="NCBI Taxonomy" id="714075"/>
    <lineage>
        <taxon>Bacteria</taxon>
        <taxon>Pseudomonadati</taxon>
        <taxon>Bacteroidota</taxon>
        <taxon>Sphingobacteriia</taxon>
        <taxon>Sphingobacteriales</taxon>
        <taxon>Sphingobacteriaceae</taxon>
        <taxon>Sphingobacterium</taxon>
    </lineage>
</organism>
<dbReference type="InterPro" id="IPR009057">
    <property type="entry name" value="Homeodomain-like_sf"/>
</dbReference>
<dbReference type="SMART" id="SM00342">
    <property type="entry name" value="HTH_ARAC"/>
    <property type="match status" value="1"/>
</dbReference>
<dbReference type="RefSeq" id="WP_344675333.1">
    <property type="nucleotide sequence ID" value="NZ_BAAAZI010000011.1"/>
</dbReference>
<dbReference type="PROSITE" id="PS01124">
    <property type="entry name" value="HTH_ARAC_FAMILY_2"/>
    <property type="match status" value="1"/>
</dbReference>
<dbReference type="PANTHER" id="PTHR47893:SF1">
    <property type="entry name" value="REGULATORY PROTEIN PCHR"/>
    <property type="match status" value="1"/>
</dbReference>
<proteinExistence type="predicted"/>
<evidence type="ECO:0000313" key="5">
    <source>
        <dbReference type="Proteomes" id="UP001500101"/>
    </source>
</evidence>
<dbReference type="InterPro" id="IPR018060">
    <property type="entry name" value="HTH_AraC"/>
</dbReference>
<sequence length="320" mass="37212">MEEHYDIRFFEDPLSIEDLMGQPFPDNWIQMKPADSAILYSFGAAEFLRQKLVLKKYHFELIQCNCIVPLSFRYSINGDRLFILFVLEGEIGFSTESGAEITKAKENSFYPSHNSQGTYHVSIPADSTVSTLVVSLDPKWAKDIVRPYPELREALTEMLTSERQFSIMPRCRIDTDLKEILLALFEVNDQSRGIVKLQLREKIAFALSHYYKKLLETGWVAIYKIRLYMEKHYREPLDMNTLAEMGSFTEGAFQKKFKLIYAIKPYDYIIKLRMIEASRLISQMGMPMKEVYLLVGYRDLGNFRKAYKASMNSVSSVDRI</sequence>
<evidence type="ECO:0000256" key="2">
    <source>
        <dbReference type="ARBA" id="ARBA00023163"/>
    </source>
</evidence>
<dbReference type="Proteomes" id="UP001500101">
    <property type="component" value="Unassembled WGS sequence"/>
</dbReference>
<accession>A0ABP7YZR5</accession>
<dbReference type="SUPFAM" id="SSF46689">
    <property type="entry name" value="Homeodomain-like"/>
    <property type="match status" value="1"/>
</dbReference>
<dbReference type="PANTHER" id="PTHR47893">
    <property type="entry name" value="REGULATORY PROTEIN PCHR"/>
    <property type="match status" value="1"/>
</dbReference>
<evidence type="ECO:0000259" key="3">
    <source>
        <dbReference type="PROSITE" id="PS01124"/>
    </source>
</evidence>
<gene>
    <name evidence="4" type="ORF">GCM10022216_27390</name>
</gene>
<dbReference type="Gene3D" id="1.10.10.60">
    <property type="entry name" value="Homeodomain-like"/>
    <property type="match status" value="2"/>
</dbReference>
<evidence type="ECO:0000256" key="1">
    <source>
        <dbReference type="ARBA" id="ARBA00023015"/>
    </source>
</evidence>
<evidence type="ECO:0000313" key="4">
    <source>
        <dbReference type="EMBL" id="GAA4144435.1"/>
    </source>
</evidence>